<evidence type="ECO:0000259" key="7">
    <source>
        <dbReference type="Pfam" id="PF03807"/>
    </source>
</evidence>
<comment type="catalytic activity">
    <reaction evidence="4">
        <text>L-proline + NAD(+) = (S)-1-pyrroline-5-carboxylate + NADH + 2 H(+)</text>
        <dbReference type="Rhea" id="RHEA:14105"/>
        <dbReference type="ChEBI" id="CHEBI:15378"/>
        <dbReference type="ChEBI" id="CHEBI:17388"/>
        <dbReference type="ChEBI" id="CHEBI:57540"/>
        <dbReference type="ChEBI" id="CHEBI:57945"/>
        <dbReference type="ChEBI" id="CHEBI:60039"/>
        <dbReference type="EC" id="1.5.1.2"/>
    </reaction>
</comment>
<evidence type="ECO:0000256" key="4">
    <source>
        <dbReference type="HAMAP-Rule" id="MF_01925"/>
    </source>
</evidence>
<comment type="similarity">
    <text evidence="1 4 6">Belongs to the pyrroline-5-carboxylate reductase family.</text>
</comment>
<dbReference type="HAMAP" id="MF_01925">
    <property type="entry name" value="P5C_reductase"/>
    <property type="match status" value="1"/>
</dbReference>
<feature type="domain" description="Pyrroline-5-carboxylate reductase dimerisation" evidence="8">
    <location>
        <begin position="167"/>
        <end position="271"/>
    </location>
</feature>
<dbReference type="RefSeq" id="WP_349637757.1">
    <property type="nucleotide sequence ID" value="NZ_CP090958.1"/>
</dbReference>
<dbReference type="GO" id="GO:0004735">
    <property type="term" value="F:pyrroline-5-carboxylate reductase activity"/>
    <property type="evidence" value="ECO:0007669"/>
    <property type="project" value="UniProtKB-EC"/>
</dbReference>
<organism evidence="9 10">
    <name type="scientific">Saxibacter everestensis</name>
    <dbReference type="NCBI Taxonomy" id="2909229"/>
    <lineage>
        <taxon>Bacteria</taxon>
        <taxon>Bacillati</taxon>
        <taxon>Actinomycetota</taxon>
        <taxon>Actinomycetes</taxon>
        <taxon>Micrococcales</taxon>
        <taxon>Brevibacteriaceae</taxon>
        <taxon>Saxibacter</taxon>
    </lineage>
</organism>
<keyword evidence="10" id="KW-1185">Reference proteome</keyword>
<dbReference type="SUPFAM" id="SSF48179">
    <property type="entry name" value="6-phosphogluconate dehydrogenase C-terminal domain-like"/>
    <property type="match status" value="1"/>
</dbReference>
<dbReference type="InterPro" id="IPR028939">
    <property type="entry name" value="P5C_Rdtase_cat_N"/>
</dbReference>
<dbReference type="Pfam" id="PF14748">
    <property type="entry name" value="P5CR_dimer"/>
    <property type="match status" value="1"/>
</dbReference>
<keyword evidence="4 6" id="KW-0028">Amino-acid biosynthesis</keyword>
<dbReference type="PROSITE" id="PS00521">
    <property type="entry name" value="P5CR"/>
    <property type="match status" value="1"/>
</dbReference>
<dbReference type="InterPro" id="IPR053790">
    <property type="entry name" value="P5CR-like_CS"/>
</dbReference>
<dbReference type="SUPFAM" id="SSF51735">
    <property type="entry name" value="NAD(P)-binding Rossmann-fold domains"/>
    <property type="match status" value="1"/>
</dbReference>
<keyword evidence="4 6" id="KW-0641">Proline biosynthesis</keyword>
<name>A0ABY8QRV4_9MICO</name>
<keyword evidence="3 4" id="KW-0560">Oxidoreductase</keyword>
<dbReference type="InterPro" id="IPR000304">
    <property type="entry name" value="Pyrroline-COOH_reductase"/>
</dbReference>
<evidence type="ECO:0000256" key="5">
    <source>
        <dbReference type="NCBIfam" id="TIGR00112"/>
    </source>
</evidence>
<comment type="pathway">
    <text evidence="4 6">Amino-acid biosynthesis; L-proline biosynthesis; L-proline from L-glutamate 5-semialdehyde: step 1/1.</text>
</comment>
<evidence type="ECO:0000313" key="10">
    <source>
        <dbReference type="Proteomes" id="UP001209083"/>
    </source>
</evidence>
<keyword evidence="4" id="KW-0963">Cytoplasm</keyword>
<proteinExistence type="inferred from homology"/>
<evidence type="ECO:0000313" key="9">
    <source>
        <dbReference type="EMBL" id="WGW10976.1"/>
    </source>
</evidence>
<dbReference type="NCBIfam" id="TIGR00112">
    <property type="entry name" value="proC"/>
    <property type="match status" value="1"/>
</dbReference>
<feature type="domain" description="Pyrroline-5-carboxylate reductase catalytic N-terminal" evidence="7">
    <location>
        <begin position="5"/>
        <end position="105"/>
    </location>
</feature>
<dbReference type="EMBL" id="CP090958">
    <property type="protein sequence ID" value="WGW10976.1"/>
    <property type="molecule type" value="Genomic_DNA"/>
</dbReference>
<dbReference type="Gene3D" id="3.40.50.720">
    <property type="entry name" value="NAD(P)-binding Rossmann-like Domain"/>
    <property type="match status" value="1"/>
</dbReference>
<dbReference type="PANTHER" id="PTHR11645:SF0">
    <property type="entry name" value="PYRROLINE-5-CARBOXYLATE REDUCTASE 3"/>
    <property type="match status" value="1"/>
</dbReference>
<dbReference type="InterPro" id="IPR036291">
    <property type="entry name" value="NAD(P)-bd_dom_sf"/>
</dbReference>
<keyword evidence="2 4" id="KW-0521">NADP</keyword>
<dbReference type="Gene3D" id="1.10.3730.10">
    <property type="entry name" value="ProC C-terminal domain-like"/>
    <property type="match status" value="1"/>
</dbReference>
<evidence type="ECO:0000259" key="8">
    <source>
        <dbReference type="Pfam" id="PF14748"/>
    </source>
</evidence>
<dbReference type="EC" id="1.5.1.2" evidence="4 5"/>
<dbReference type="InterPro" id="IPR029036">
    <property type="entry name" value="P5CR_dimer"/>
</dbReference>
<comment type="catalytic activity">
    <reaction evidence="4 6">
        <text>L-proline + NADP(+) = (S)-1-pyrroline-5-carboxylate + NADPH + 2 H(+)</text>
        <dbReference type="Rhea" id="RHEA:14109"/>
        <dbReference type="ChEBI" id="CHEBI:15378"/>
        <dbReference type="ChEBI" id="CHEBI:17388"/>
        <dbReference type="ChEBI" id="CHEBI:57783"/>
        <dbReference type="ChEBI" id="CHEBI:58349"/>
        <dbReference type="ChEBI" id="CHEBI:60039"/>
        <dbReference type="EC" id="1.5.1.2"/>
    </reaction>
</comment>
<evidence type="ECO:0000256" key="3">
    <source>
        <dbReference type="ARBA" id="ARBA00023002"/>
    </source>
</evidence>
<comment type="function">
    <text evidence="4">Catalyzes the reduction of 1-pyrroline-5-carboxylate (PCA) to L-proline.</text>
</comment>
<evidence type="ECO:0000256" key="6">
    <source>
        <dbReference type="RuleBase" id="RU003903"/>
    </source>
</evidence>
<dbReference type="Pfam" id="PF03807">
    <property type="entry name" value="F420_oxidored"/>
    <property type="match status" value="1"/>
</dbReference>
<accession>A0ABY8QRV4</accession>
<protein>
    <recommendedName>
        <fullName evidence="4 5">Pyrroline-5-carboxylate reductase</fullName>
        <shortName evidence="4">P5C reductase</shortName>
        <shortName evidence="4">P5CR</shortName>
        <ecNumber evidence="4 5">1.5.1.2</ecNumber>
    </recommendedName>
    <alternativeName>
        <fullName evidence="4">PCA reductase</fullName>
    </alternativeName>
</protein>
<sequence>MTDPTVAVLGVGSMGEALLSGILRAGLPAGSVTATVRSPDRASELRQRTGVTVLDTSADAAANQSAAREADIVILAVKPHGILDLASEISDAVTRDCVVISVAAGITTSAIETRLPGAAVVRAMPNTPSLVGAGVVAIAAGESADQDALDRAAAILAGAGMTRQVREDQLDAVTAISGSGPAYFFLLAEALVDAGQQLGLDPETAKALVVGTAAGAGALMEQTGKDPAQLREQVTSPGGTTKAALDVFEEHGLREIALAAAQAAARRSAELSS</sequence>
<dbReference type="PIRSF" id="PIRSF000193">
    <property type="entry name" value="Pyrrol-5-carb_rd"/>
    <property type="match status" value="1"/>
</dbReference>
<dbReference type="Proteomes" id="UP001209083">
    <property type="component" value="Chromosome"/>
</dbReference>
<gene>
    <name evidence="4 9" type="primary">proC</name>
    <name evidence="9" type="ORF">LWF01_12790</name>
</gene>
<dbReference type="InterPro" id="IPR008927">
    <property type="entry name" value="6-PGluconate_DH-like_C_sf"/>
</dbReference>
<dbReference type="PANTHER" id="PTHR11645">
    <property type="entry name" value="PYRROLINE-5-CARBOXYLATE REDUCTASE"/>
    <property type="match status" value="1"/>
</dbReference>
<comment type="subcellular location">
    <subcellularLocation>
        <location evidence="4">Cytoplasm</location>
    </subcellularLocation>
</comment>
<evidence type="ECO:0000256" key="1">
    <source>
        <dbReference type="ARBA" id="ARBA00005525"/>
    </source>
</evidence>
<evidence type="ECO:0000256" key="2">
    <source>
        <dbReference type="ARBA" id="ARBA00022857"/>
    </source>
</evidence>
<reference evidence="9 10" key="1">
    <citation type="submission" date="2023-05" db="EMBL/GenBank/DDBJ databases">
        <title>Lithophilousrod everest ZFBP1038 complete genpme.</title>
        <authorList>
            <person name="Tian M."/>
        </authorList>
    </citation>
    <scope>NUCLEOTIDE SEQUENCE [LARGE SCALE GENOMIC DNA]</scope>
    <source>
        <strain evidence="9 10">ZFBP1038</strain>
    </source>
</reference>